<evidence type="ECO:0000256" key="1">
    <source>
        <dbReference type="ARBA" id="ARBA00007689"/>
    </source>
</evidence>
<dbReference type="EMBL" id="JBHSFN010000017">
    <property type="protein sequence ID" value="MFC4589587.1"/>
    <property type="molecule type" value="Genomic_DNA"/>
</dbReference>
<comment type="similarity">
    <text evidence="1">Belongs to the YciI family.</text>
</comment>
<dbReference type="Pfam" id="PF03795">
    <property type="entry name" value="YCII"/>
    <property type="match status" value="1"/>
</dbReference>
<reference evidence="4" key="1">
    <citation type="journal article" date="2019" name="Int. J. Syst. Evol. Microbiol.">
        <title>The Global Catalogue of Microorganisms (GCM) 10K type strain sequencing project: providing services to taxonomists for standard genome sequencing and annotation.</title>
        <authorList>
            <consortium name="The Broad Institute Genomics Platform"/>
            <consortium name="The Broad Institute Genome Sequencing Center for Infectious Disease"/>
            <person name="Wu L."/>
            <person name="Ma J."/>
        </authorList>
    </citation>
    <scope>NUCLEOTIDE SEQUENCE [LARGE SCALE GENOMIC DNA]</scope>
    <source>
        <strain evidence="4">CCUG 49560</strain>
    </source>
</reference>
<feature type="domain" description="YCII-related" evidence="2">
    <location>
        <begin position="1"/>
        <end position="97"/>
    </location>
</feature>
<name>A0ABV9EJG8_9ACTN</name>
<evidence type="ECO:0000259" key="2">
    <source>
        <dbReference type="Pfam" id="PF03795"/>
    </source>
</evidence>
<keyword evidence="4" id="KW-1185">Reference proteome</keyword>
<organism evidence="3 4">
    <name type="scientific">Sphaerisporangium corydalis</name>
    <dbReference type="NCBI Taxonomy" id="1441875"/>
    <lineage>
        <taxon>Bacteria</taxon>
        <taxon>Bacillati</taxon>
        <taxon>Actinomycetota</taxon>
        <taxon>Actinomycetes</taxon>
        <taxon>Streptosporangiales</taxon>
        <taxon>Streptosporangiaceae</taxon>
        <taxon>Sphaerisporangium</taxon>
    </lineage>
</organism>
<accession>A0ABV9EJG8</accession>
<dbReference type="Proteomes" id="UP001595891">
    <property type="component" value="Unassembled WGS sequence"/>
</dbReference>
<evidence type="ECO:0000313" key="4">
    <source>
        <dbReference type="Proteomes" id="UP001595891"/>
    </source>
</evidence>
<protein>
    <submittedName>
        <fullName evidence="3">YciI family protein</fullName>
    </submittedName>
</protein>
<comment type="caution">
    <text evidence="3">The sequence shown here is derived from an EMBL/GenBank/DDBJ whole genome shotgun (WGS) entry which is preliminary data.</text>
</comment>
<dbReference type="InterPro" id="IPR011008">
    <property type="entry name" value="Dimeric_a/b-barrel"/>
</dbReference>
<dbReference type="Gene3D" id="3.30.70.1060">
    <property type="entry name" value="Dimeric alpha+beta barrel"/>
    <property type="match status" value="1"/>
</dbReference>
<sequence length="106" mass="11578">MEFALLIHGAESAWAEMAGDERQDYFAAHRAFGAGLRESGVRVVYGCRLARPESVADAKPRDDGEPELGGMWILDVPSEDEAVAWAERLPLKPGDVVELRLCEHGG</sequence>
<dbReference type="SUPFAM" id="SSF54909">
    <property type="entry name" value="Dimeric alpha+beta barrel"/>
    <property type="match status" value="1"/>
</dbReference>
<evidence type="ECO:0000313" key="3">
    <source>
        <dbReference type="EMBL" id="MFC4589587.1"/>
    </source>
</evidence>
<gene>
    <name evidence="3" type="ORF">ACFO8L_26105</name>
</gene>
<dbReference type="InterPro" id="IPR005545">
    <property type="entry name" value="YCII"/>
</dbReference>
<proteinExistence type="inferred from homology"/>
<dbReference type="RefSeq" id="WP_262844367.1">
    <property type="nucleotide sequence ID" value="NZ_JANZYP010000028.1"/>
</dbReference>